<accession>A0A2G9TFD6</accession>
<organism evidence="2 3">
    <name type="scientific">Teladorsagia circumcincta</name>
    <name type="common">Brown stomach worm</name>
    <name type="synonym">Ostertagia circumcincta</name>
    <dbReference type="NCBI Taxonomy" id="45464"/>
    <lineage>
        <taxon>Eukaryota</taxon>
        <taxon>Metazoa</taxon>
        <taxon>Ecdysozoa</taxon>
        <taxon>Nematoda</taxon>
        <taxon>Chromadorea</taxon>
        <taxon>Rhabditida</taxon>
        <taxon>Rhabditina</taxon>
        <taxon>Rhabditomorpha</taxon>
        <taxon>Strongyloidea</taxon>
        <taxon>Trichostrongylidae</taxon>
        <taxon>Teladorsagia</taxon>
    </lineage>
</organism>
<evidence type="ECO:0000313" key="2">
    <source>
        <dbReference type="EMBL" id="PIO56667.1"/>
    </source>
</evidence>
<dbReference type="EMBL" id="KZ373772">
    <property type="protein sequence ID" value="PIO56667.1"/>
    <property type="molecule type" value="Genomic_DNA"/>
</dbReference>
<proteinExistence type="predicted"/>
<dbReference type="Proteomes" id="UP000230423">
    <property type="component" value="Unassembled WGS sequence"/>
</dbReference>
<feature type="domain" description="Degenerin mec-4/10 cytosolic" evidence="1">
    <location>
        <begin position="1"/>
        <end position="25"/>
    </location>
</feature>
<dbReference type="OrthoDB" id="5813816at2759"/>
<reference evidence="2 3" key="1">
    <citation type="submission" date="2015-09" db="EMBL/GenBank/DDBJ databases">
        <title>Draft genome of the parasitic nematode Teladorsagia circumcincta isolate WARC Sus (inbred).</title>
        <authorList>
            <person name="Mitreva M."/>
        </authorList>
    </citation>
    <scope>NUCLEOTIDE SEQUENCE [LARGE SCALE GENOMIC DNA]</scope>
    <source>
        <strain evidence="2 3">S</strain>
    </source>
</reference>
<gene>
    <name evidence="2" type="ORF">TELCIR_21933</name>
</gene>
<feature type="non-terminal residue" evidence="2">
    <location>
        <position position="1"/>
    </location>
</feature>
<dbReference type="InterPro" id="IPR054001">
    <property type="entry name" value="Mec-4/10_cyt"/>
</dbReference>
<dbReference type="Pfam" id="PF22214">
    <property type="entry name" value="Mec-4_10_cyt"/>
    <property type="match status" value="1"/>
</dbReference>
<evidence type="ECO:0000313" key="3">
    <source>
        <dbReference type="Proteomes" id="UP000230423"/>
    </source>
</evidence>
<sequence length="89" mass="10386">CEIITGKFDPKLLPFDKRMAWHFREFCYKTSAHGIPMIGQAPNRYYRQDRYSAMDFCTPAVFAPSRPRRAAIATPREMSHASLCRRHAH</sequence>
<evidence type="ECO:0000259" key="1">
    <source>
        <dbReference type="Pfam" id="PF22214"/>
    </source>
</evidence>
<dbReference type="AlphaFoldDB" id="A0A2G9TFD6"/>
<keyword evidence="3" id="KW-1185">Reference proteome</keyword>
<protein>
    <recommendedName>
        <fullName evidence="1">Degenerin mec-4/10 cytosolic domain-containing protein</fullName>
    </recommendedName>
</protein>
<name>A0A2G9TFD6_TELCI</name>